<dbReference type="PROSITE" id="PS00061">
    <property type="entry name" value="ADH_SHORT"/>
    <property type="match status" value="1"/>
</dbReference>
<dbReference type="InterPro" id="IPR036291">
    <property type="entry name" value="NAD(P)-bd_dom_sf"/>
</dbReference>
<dbReference type="PANTHER" id="PTHR43544">
    <property type="entry name" value="SHORT-CHAIN DEHYDROGENASE/REDUCTASE"/>
    <property type="match status" value="1"/>
</dbReference>
<dbReference type="PANTHER" id="PTHR43544:SF7">
    <property type="entry name" value="NADB-LER2"/>
    <property type="match status" value="1"/>
</dbReference>
<keyword evidence="5" id="KW-1185">Reference proteome</keyword>
<dbReference type="PRINTS" id="PR00081">
    <property type="entry name" value="GDHRDH"/>
</dbReference>
<dbReference type="InterPro" id="IPR002347">
    <property type="entry name" value="SDR_fam"/>
</dbReference>
<dbReference type="Gene3D" id="3.40.50.720">
    <property type="entry name" value="NAD(P)-binding Rossmann-like Domain"/>
    <property type="match status" value="1"/>
</dbReference>
<dbReference type="AlphaFoldDB" id="A0A9Q0AIX5"/>
<reference evidence="4" key="1">
    <citation type="submission" date="2021-03" db="EMBL/GenBank/DDBJ databases">
        <title>Revisited historic fungal species revealed as producer of novel bioactive compounds through whole genome sequencing and comparative genomics.</title>
        <authorList>
            <person name="Vignolle G.A."/>
            <person name="Hochenegger N."/>
            <person name="Mach R.L."/>
            <person name="Mach-Aigner A.R."/>
            <person name="Javad Rahimi M."/>
            <person name="Salim K.A."/>
            <person name="Chan C.M."/>
            <person name="Lim L.B.L."/>
            <person name="Cai F."/>
            <person name="Druzhinina I.S."/>
            <person name="U'Ren J.M."/>
            <person name="Derntl C."/>
        </authorList>
    </citation>
    <scope>NUCLEOTIDE SEQUENCE</scope>
    <source>
        <strain evidence="4">TUCIM 5799</strain>
    </source>
</reference>
<gene>
    <name evidence="4" type="ORF">JX265_013131</name>
</gene>
<proteinExistence type="inferred from homology"/>
<protein>
    <submittedName>
        <fullName evidence="4">Uncharacterized protein</fullName>
    </submittedName>
</protein>
<accession>A0A9Q0AIX5</accession>
<evidence type="ECO:0000256" key="3">
    <source>
        <dbReference type="ARBA" id="ARBA00023002"/>
    </source>
</evidence>
<keyword evidence="3" id="KW-0560">Oxidoreductase</keyword>
<comment type="similarity">
    <text evidence="1">Belongs to the short-chain dehydrogenases/reductases (SDR) family.</text>
</comment>
<evidence type="ECO:0000256" key="1">
    <source>
        <dbReference type="ARBA" id="ARBA00006484"/>
    </source>
</evidence>
<evidence type="ECO:0000313" key="5">
    <source>
        <dbReference type="Proteomes" id="UP000829685"/>
    </source>
</evidence>
<dbReference type="InterPro" id="IPR020904">
    <property type="entry name" value="Sc_DH/Rdtase_CS"/>
</dbReference>
<name>A0A9Q0AIX5_9PEZI</name>
<dbReference type="Proteomes" id="UP000829685">
    <property type="component" value="Unassembled WGS sequence"/>
</dbReference>
<sequence length="250" mass="26463">MSDQLVVVITGAGRGLGKTLAQIYLARPHCSVVGSVRDETATGVTELKAATRGDGSSLLIVKIESSSSTDASKAVKEMVAAGIDHIDILIPNSGMSPDIEPIETVDISVLSTTFNVNAMGPLALYQACRALLKKSKNPKFVPMTSATGSISGMEQGRTFIAPSYCISKAALNWITLAAHCSNEWLVAIAITPGLIATDMGNKTTAYLGRAKPTWTAENSAEKIVKLIDDASRENYSGKFMDAITGKELPW</sequence>
<comment type="caution">
    <text evidence="4">The sequence shown here is derived from an EMBL/GenBank/DDBJ whole genome shotgun (WGS) entry which is preliminary data.</text>
</comment>
<dbReference type="GO" id="GO:0005737">
    <property type="term" value="C:cytoplasm"/>
    <property type="evidence" value="ECO:0007669"/>
    <property type="project" value="TreeGrafter"/>
</dbReference>
<dbReference type="Pfam" id="PF00106">
    <property type="entry name" value="adh_short"/>
    <property type="match status" value="1"/>
</dbReference>
<evidence type="ECO:0000313" key="4">
    <source>
        <dbReference type="EMBL" id="KAI1852160.1"/>
    </source>
</evidence>
<organism evidence="4 5">
    <name type="scientific">Neoarthrinium moseri</name>
    <dbReference type="NCBI Taxonomy" id="1658444"/>
    <lineage>
        <taxon>Eukaryota</taxon>
        <taxon>Fungi</taxon>
        <taxon>Dikarya</taxon>
        <taxon>Ascomycota</taxon>
        <taxon>Pezizomycotina</taxon>
        <taxon>Sordariomycetes</taxon>
        <taxon>Xylariomycetidae</taxon>
        <taxon>Amphisphaeriales</taxon>
        <taxon>Apiosporaceae</taxon>
        <taxon>Neoarthrinium</taxon>
    </lineage>
</organism>
<dbReference type="InterPro" id="IPR051468">
    <property type="entry name" value="Fungal_SecMetab_SDRs"/>
</dbReference>
<dbReference type="SUPFAM" id="SSF51735">
    <property type="entry name" value="NAD(P)-binding Rossmann-fold domains"/>
    <property type="match status" value="1"/>
</dbReference>
<keyword evidence="2" id="KW-0521">NADP</keyword>
<evidence type="ECO:0000256" key="2">
    <source>
        <dbReference type="ARBA" id="ARBA00022857"/>
    </source>
</evidence>
<dbReference type="GO" id="GO:0016491">
    <property type="term" value="F:oxidoreductase activity"/>
    <property type="evidence" value="ECO:0007669"/>
    <property type="project" value="UniProtKB-KW"/>
</dbReference>
<dbReference type="EMBL" id="JAFIMR010000063">
    <property type="protein sequence ID" value="KAI1852160.1"/>
    <property type="molecule type" value="Genomic_DNA"/>
</dbReference>